<evidence type="ECO:0000256" key="3">
    <source>
        <dbReference type="PROSITE-ProRule" id="PRU00339"/>
    </source>
</evidence>
<evidence type="ECO:0000313" key="4">
    <source>
        <dbReference type="EMBL" id="EKX47450.1"/>
    </source>
</evidence>
<dbReference type="eggNOG" id="KOG1125">
    <property type="taxonomic scope" value="Eukaryota"/>
</dbReference>
<dbReference type="PaxDb" id="55529-EKX47450"/>
<reference evidence="4 6" key="1">
    <citation type="journal article" date="2012" name="Nature">
        <title>Algal genomes reveal evolutionary mosaicism and the fate of nucleomorphs.</title>
        <authorList>
            <consortium name="DOE Joint Genome Institute"/>
            <person name="Curtis B.A."/>
            <person name="Tanifuji G."/>
            <person name="Burki F."/>
            <person name="Gruber A."/>
            <person name="Irimia M."/>
            <person name="Maruyama S."/>
            <person name="Arias M.C."/>
            <person name="Ball S.G."/>
            <person name="Gile G.H."/>
            <person name="Hirakawa Y."/>
            <person name="Hopkins J.F."/>
            <person name="Kuo A."/>
            <person name="Rensing S.A."/>
            <person name="Schmutz J."/>
            <person name="Symeonidi A."/>
            <person name="Elias M."/>
            <person name="Eveleigh R.J."/>
            <person name="Herman E.K."/>
            <person name="Klute M.J."/>
            <person name="Nakayama T."/>
            <person name="Obornik M."/>
            <person name="Reyes-Prieto A."/>
            <person name="Armbrust E.V."/>
            <person name="Aves S.J."/>
            <person name="Beiko R.G."/>
            <person name="Coutinho P."/>
            <person name="Dacks J.B."/>
            <person name="Durnford D.G."/>
            <person name="Fast N.M."/>
            <person name="Green B.R."/>
            <person name="Grisdale C.J."/>
            <person name="Hempel F."/>
            <person name="Henrissat B."/>
            <person name="Hoppner M.P."/>
            <person name="Ishida K."/>
            <person name="Kim E."/>
            <person name="Koreny L."/>
            <person name="Kroth P.G."/>
            <person name="Liu Y."/>
            <person name="Malik S.B."/>
            <person name="Maier U.G."/>
            <person name="McRose D."/>
            <person name="Mock T."/>
            <person name="Neilson J.A."/>
            <person name="Onodera N.T."/>
            <person name="Poole A.M."/>
            <person name="Pritham E.J."/>
            <person name="Richards T.A."/>
            <person name="Rocap G."/>
            <person name="Roy S.W."/>
            <person name="Sarai C."/>
            <person name="Schaack S."/>
            <person name="Shirato S."/>
            <person name="Slamovits C.H."/>
            <person name="Spencer D.F."/>
            <person name="Suzuki S."/>
            <person name="Worden A.Z."/>
            <person name="Zauner S."/>
            <person name="Barry K."/>
            <person name="Bell C."/>
            <person name="Bharti A.K."/>
            <person name="Crow J.A."/>
            <person name="Grimwood J."/>
            <person name="Kramer R."/>
            <person name="Lindquist E."/>
            <person name="Lucas S."/>
            <person name="Salamov A."/>
            <person name="McFadden G.I."/>
            <person name="Lane C.E."/>
            <person name="Keeling P.J."/>
            <person name="Gray M.W."/>
            <person name="Grigoriev I.V."/>
            <person name="Archibald J.M."/>
        </authorList>
    </citation>
    <scope>NUCLEOTIDE SEQUENCE</scope>
    <source>
        <strain evidence="4 6">CCMP2712</strain>
    </source>
</reference>
<proteinExistence type="inferred from homology"/>
<feature type="repeat" description="TPR" evidence="3">
    <location>
        <begin position="375"/>
        <end position="408"/>
    </location>
</feature>
<protein>
    <submittedName>
        <fullName evidence="4 5">Uncharacterized protein</fullName>
    </submittedName>
</protein>
<sequence length="503" mass="57128">MAVLMASAAWPSATSGGRWEEMERRMLYLRGGHDVDDRFWSFPTIERSKVSEPEKKSTRCHVKKAQREPKMNTPNLRLARLLWWRQEYEKAEENYLKTLSWSRNESDSHSIKFCDGSFWSAVRPLSVSSHFNDEAAIISEFSMFLYEKQRMVLEADPMFTIAIEFLGDILETEGRWDEAEAFYMRAPGHTVSKERDESNSKFVIVDPCPAHATYLTRLARVFRRSNYVDLAMEYLRAALTFKPDHSPALQLQKSKGVCHLDVDEHMLAIKCFEEALSLSPSSLDGKLAMAEAKKGETLESYHWKPLYKYAVRMKQRRIMPKLISKAEKLAYKAYQLHPKDQNVHKILANLHHNLNDDRSAMKSLLKALWLEPNDPIALNDVGHLLATQHNYDEARKRFEQARRANPLYVQADISLAALYLAVGQYEDAMKFRARAEKTAPDCAPMEFVAGLAEQYGAKFGAREGGGGVEVGLGEEKASKKPCAEEGKMVNSALGAVSMGDSSE</sequence>
<dbReference type="EMBL" id="JH992990">
    <property type="protein sequence ID" value="EKX47450.1"/>
    <property type="molecule type" value="Genomic_DNA"/>
</dbReference>
<dbReference type="InterPro" id="IPR011990">
    <property type="entry name" value="TPR-like_helical_dom_sf"/>
</dbReference>
<dbReference type="Pfam" id="PF13176">
    <property type="entry name" value="TPR_7"/>
    <property type="match status" value="1"/>
</dbReference>
<dbReference type="RefSeq" id="XP_005834430.1">
    <property type="nucleotide sequence ID" value="XM_005834373.1"/>
</dbReference>
<comment type="similarity">
    <text evidence="2">Belongs to the APC3/CDC27 family.</text>
</comment>
<feature type="repeat" description="TPR" evidence="3">
    <location>
        <begin position="249"/>
        <end position="282"/>
    </location>
</feature>
<feature type="repeat" description="TPR" evidence="3">
    <location>
        <begin position="409"/>
        <end position="442"/>
    </location>
</feature>
<reference evidence="6" key="2">
    <citation type="submission" date="2012-11" db="EMBL/GenBank/DDBJ databases">
        <authorList>
            <person name="Kuo A."/>
            <person name="Curtis B.A."/>
            <person name="Tanifuji G."/>
            <person name="Burki F."/>
            <person name="Gruber A."/>
            <person name="Irimia M."/>
            <person name="Maruyama S."/>
            <person name="Arias M.C."/>
            <person name="Ball S.G."/>
            <person name="Gile G.H."/>
            <person name="Hirakawa Y."/>
            <person name="Hopkins J.F."/>
            <person name="Rensing S.A."/>
            <person name="Schmutz J."/>
            <person name="Symeonidi A."/>
            <person name="Elias M."/>
            <person name="Eveleigh R.J."/>
            <person name="Herman E.K."/>
            <person name="Klute M.J."/>
            <person name="Nakayama T."/>
            <person name="Obornik M."/>
            <person name="Reyes-Prieto A."/>
            <person name="Armbrust E.V."/>
            <person name="Aves S.J."/>
            <person name="Beiko R.G."/>
            <person name="Coutinho P."/>
            <person name="Dacks J.B."/>
            <person name="Durnford D.G."/>
            <person name="Fast N.M."/>
            <person name="Green B.R."/>
            <person name="Grisdale C."/>
            <person name="Hempe F."/>
            <person name="Henrissat B."/>
            <person name="Hoppner M.P."/>
            <person name="Ishida K.-I."/>
            <person name="Kim E."/>
            <person name="Koreny L."/>
            <person name="Kroth P.G."/>
            <person name="Liu Y."/>
            <person name="Malik S.-B."/>
            <person name="Maier U.G."/>
            <person name="McRose D."/>
            <person name="Mock T."/>
            <person name="Neilson J.A."/>
            <person name="Onodera N.T."/>
            <person name="Poole A.M."/>
            <person name="Pritham E.J."/>
            <person name="Richards T.A."/>
            <person name="Rocap G."/>
            <person name="Roy S.W."/>
            <person name="Sarai C."/>
            <person name="Schaack S."/>
            <person name="Shirato S."/>
            <person name="Slamovits C.H."/>
            <person name="Spencer D.F."/>
            <person name="Suzuki S."/>
            <person name="Worden A.Z."/>
            <person name="Zauner S."/>
            <person name="Barry K."/>
            <person name="Bell C."/>
            <person name="Bharti A.K."/>
            <person name="Crow J.A."/>
            <person name="Grimwood J."/>
            <person name="Kramer R."/>
            <person name="Lindquist E."/>
            <person name="Lucas S."/>
            <person name="Salamov A."/>
            <person name="McFadden G.I."/>
            <person name="Lane C.E."/>
            <person name="Keeling P.J."/>
            <person name="Gray M.W."/>
            <person name="Grigoriev I.V."/>
            <person name="Archibald J.M."/>
        </authorList>
    </citation>
    <scope>NUCLEOTIDE SEQUENCE</scope>
    <source>
        <strain evidence="6">CCMP2712</strain>
    </source>
</reference>
<dbReference type="SUPFAM" id="SSF48452">
    <property type="entry name" value="TPR-like"/>
    <property type="match status" value="2"/>
</dbReference>
<keyword evidence="1 3" id="KW-0802">TPR repeat</keyword>
<dbReference type="STRING" id="905079.L1JH77"/>
<accession>L1JH77</accession>
<dbReference type="KEGG" id="gtt:GUITHDRAFT_106891"/>
<dbReference type="Pfam" id="PF14559">
    <property type="entry name" value="TPR_19"/>
    <property type="match status" value="1"/>
</dbReference>
<evidence type="ECO:0000256" key="1">
    <source>
        <dbReference type="ARBA" id="ARBA00022803"/>
    </source>
</evidence>
<dbReference type="PANTHER" id="PTHR12558:SF13">
    <property type="entry name" value="CELL DIVISION CYCLE PROTEIN 27 HOMOLOG"/>
    <property type="match status" value="1"/>
</dbReference>
<dbReference type="PANTHER" id="PTHR12558">
    <property type="entry name" value="CELL DIVISION CYCLE 16,23,27"/>
    <property type="match status" value="1"/>
</dbReference>
<dbReference type="GeneID" id="17304113"/>
<evidence type="ECO:0000256" key="2">
    <source>
        <dbReference type="ARBA" id="ARBA00038210"/>
    </source>
</evidence>
<dbReference type="InterPro" id="IPR019734">
    <property type="entry name" value="TPR_rpt"/>
</dbReference>
<dbReference type="AlphaFoldDB" id="L1JH77"/>
<dbReference type="SMART" id="SM00028">
    <property type="entry name" value="TPR"/>
    <property type="match status" value="6"/>
</dbReference>
<dbReference type="Gene3D" id="1.25.40.10">
    <property type="entry name" value="Tetratricopeptide repeat domain"/>
    <property type="match status" value="1"/>
</dbReference>
<evidence type="ECO:0000313" key="6">
    <source>
        <dbReference type="Proteomes" id="UP000011087"/>
    </source>
</evidence>
<reference evidence="5" key="3">
    <citation type="submission" date="2015-06" db="UniProtKB">
        <authorList>
            <consortium name="EnsemblProtists"/>
        </authorList>
    </citation>
    <scope>IDENTIFICATION</scope>
</reference>
<dbReference type="PROSITE" id="PS50005">
    <property type="entry name" value="TPR"/>
    <property type="match status" value="4"/>
</dbReference>
<dbReference type="Proteomes" id="UP000011087">
    <property type="component" value="Unassembled WGS sequence"/>
</dbReference>
<dbReference type="HOGENOM" id="CLU_542340_0_0_1"/>
<evidence type="ECO:0000313" key="5">
    <source>
        <dbReference type="EnsemblProtists" id="EKX47450"/>
    </source>
</evidence>
<keyword evidence="6" id="KW-1185">Reference proteome</keyword>
<dbReference type="EnsemblProtists" id="EKX47450">
    <property type="protein sequence ID" value="EKX47450"/>
    <property type="gene ID" value="GUITHDRAFT_106891"/>
</dbReference>
<feature type="repeat" description="TPR" evidence="3">
    <location>
        <begin position="212"/>
        <end position="245"/>
    </location>
</feature>
<gene>
    <name evidence="4" type="ORF">GUITHDRAFT_106891</name>
</gene>
<organism evidence="4">
    <name type="scientific">Guillardia theta (strain CCMP2712)</name>
    <name type="common">Cryptophyte</name>
    <dbReference type="NCBI Taxonomy" id="905079"/>
    <lineage>
        <taxon>Eukaryota</taxon>
        <taxon>Cryptophyceae</taxon>
        <taxon>Pyrenomonadales</taxon>
        <taxon>Geminigeraceae</taxon>
        <taxon>Guillardia</taxon>
    </lineage>
</organism>
<dbReference type="Pfam" id="PF13181">
    <property type="entry name" value="TPR_8"/>
    <property type="match status" value="1"/>
</dbReference>
<name>L1JH77_GUITC</name>